<dbReference type="InterPro" id="IPR023214">
    <property type="entry name" value="HAD_sf"/>
</dbReference>
<dbReference type="Pfam" id="PF00702">
    <property type="entry name" value="Hydrolase"/>
    <property type="match status" value="1"/>
</dbReference>
<accession>A0ABQ0U483</accession>
<sequence>MSDFFSDPDNVLVFDFDGVILDSAHLKREAFAALYDDQPQPLRRAVRAYLGRRGGQPREVKFRHIEAQILGRQADEASIDTLCRRFKADVEQRILATPAIPGALAFLDRHRGRLPIYLLSATPEHELREIVARRDLAGHFDEVIGSPPDKVTGLGQLLNRHGHRAGRTVMVGDSYNDYRAASSNGTGFVGVTADPAASPFPADVTTTLDLHGLEAALASWQRQASSSGVS</sequence>
<comment type="caution">
    <text evidence="5">The sequence shown here is derived from an EMBL/GenBank/DDBJ whole genome shotgun (WGS) entry which is preliminary data.</text>
</comment>
<dbReference type="InterPro" id="IPR023198">
    <property type="entry name" value="PGP-like_dom2"/>
</dbReference>
<dbReference type="EMBL" id="BJUS01000018">
    <property type="protein sequence ID" value="GEK73257.1"/>
    <property type="molecule type" value="Genomic_DNA"/>
</dbReference>
<evidence type="ECO:0000256" key="1">
    <source>
        <dbReference type="ARBA" id="ARBA00000830"/>
    </source>
</evidence>
<organism evidence="5 6">
    <name type="scientific">Halomonas halophila</name>
    <dbReference type="NCBI Taxonomy" id="29573"/>
    <lineage>
        <taxon>Bacteria</taxon>
        <taxon>Pseudomonadati</taxon>
        <taxon>Pseudomonadota</taxon>
        <taxon>Gammaproteobacteria</taxon>
        <taxon>Oceanospirillales</taxon>
        <taxon>Halomonadaceae</taxon>
        <taxon>Halomonas</taxon>
    </lineage>
</organism>
<protein>
    <recommendedName>
        <fullName evidence="4">phosphoglycolate phosphatase</fullName>
        <ecNumber evidence="4">3.1.3.18</ecNumber>
    </recommendedName>
</protein>
<dbReference type="CDD" id="cd01427">
    <property type="entry name" value="HAD_like"/>
    <property type="match status" value="1"/>
</dbReference>
<evidence type="ECO:0000313" key="5">
    <source>
        <dbReference type="EMBL" id="GEK73257.1"/>
    </source>
</evidence>
<dbReference type="PANTHER" id="PTHR43434">
    <property type="entry name" value="PHOSPHOGLYCOLATE PHOSPHATASE"/>
    <property type="match status" value="1"/>
</dbReference>
<reference evidence="5 6" key="1">
    <citation type="submission" date="2019-07" db="EMBL/GenBank/DDBJ databases">
        <title>Whole genome shotgun sequence of Halomonas halophila NBRC 102604.</title>
        <authorList>
            <person name="Hosoyama A."/>
            <person name="Uohara A."/>
            <person name="Ohji S."/>
            <person name="Ichikawa N."/>
        </authorList>
    </citation>
    <scope>NUCLEOTIDE SEQUENCE [LARGE SCALE GENOMIC DNA]</scope>
    <source>
        <strain evidence="5 6">NBRC 102604</strain>
    </source>
</reference>
<dbReference type="RefSeq" id="WP_146908953.1">
    <property type="nucleotide sequence ID" value="NZ_BJUS01000018.1"/>
</dbReference>
<evidence type="ECO:0000256" key="4">
    <source>
        <dbReference type="ARBA" id="ARBA00013078"/>
    </source>
</evidence>
<keyword evidence="6" id="KW-1185">Reference proteome</keyword>
<comment type="catalytic activity">
    <reaction evidence="1">
        <text>2-phosphoglycolate + H2O = glycolate + phosphate</text>
        <dbReference type="Rhea" id="RHEA:14369"/>
        <dbReference type="ChEBI" id="CHEBI:15377"/>
        <dbReference type="ChEBI" id="CHEBI:29805"/>
        <dbReference type="ChEBI" id="CHEBI:43474"/>
        <dbReference type="ChEBI" id="CHEBI:58033"/>
        <dbReference type="EC" id="3.1.3.18"/>
    </reaction>
</comment>
<dbReference type="SUPFAM" id="SSF56784">
    <property type="entry name" value="HAD-like"/>
    <property type="match status" value="1"/>
</dbReference>
<gene>
    <name evidence="5" type="ORF">HHA04nite_18010</name>
</gene>
<dbReference type="Proteomes" id="UP000321121">
    <property type="component" value="Unassembled WGS sequence"/>
</dbReference>
<dbReference type="InterPro" id="IPR050155">
    <property type="entry name" value="HAD-like_hydrolase_sf"/>
</dbReference>
<dbReference type="Gene3D" id="1.10.150.240">
    <property type="entry name" value="Putative phosphatase, domain 2"/>
    <property type="match status" value="1"/>
</dbReference>
<proteinExistence type="inferred from homology"/>
<comment type="pathway">
    <text evidence="2">Organic acid metabolism; glycolate biosynthesis; glycolate from 2-phosphoglycolate: step 1/1.</text>
</comment>
<evidence type="ECO:0000256" key="3">
    <source>
        <dbReference type="ARBA" id="ARBA00006171"/>
    </source>
</evidence>
<dbReference type="InterPro" id="IPR036412">
    <property type="entry name" value="HAD-like_sf"/>
</dbReference>
<dbReference type="EC" id="3.1.3.18" evidence="4"/>
<dbReference type="Gene3D" id="3.40.50.1000">
    <property type="entry name" value="HAD superfamily/HAD-like"/>
    <property type="match status" value="1"/>
</dbReference>
<dbReference type="SFLD" id="SFLDS00003">
    <property type="entry name" value="Haloacid_Dehalogenase"/>
    <property type="match status" value="1"/>
</dbReference>
<name>A0ABQ0U483_9GAMM</name>
<dbReference type="PANTHER" id="PTHR43434:SF1">
    <property type="entry name" value="PHOSPHOGLYCOLATE PHOSPHATASE"/>
    <property type="match status" value="1"/>
</dbReference>
<evidence type="ECO:0000313" key="6">
    <source>
        <dbReference type="Proteomes" id="UP000321121"/>
    </source>
</evidence>
<comment type="similarity">
    <text evidence="3">Belongs to the HAD-like hydrolase superfamily. CbbY/CbbZ/Gph/YieH family.</text>
</comment>
<dbReference type="SFLD" id="SFLDG01129">
    <property type="entry name" value="C1.5:_HAD__Beta-PGM__Phosphata"/>
    <property type="match status" value="1"/>
</dbReference>
<evidence type="ECO:0000256" key="2">
    <source>
        <dbReference type="ARBA" id="ARBA00004818"/>
    </source>
</evidence>